<dbReference type="EMBL" id="AYYK01000004">
    <property type="protein sequence ID" value="KRM79508.1"/>
    <property type="molecule type" value="Genomic_DNA"/>
</dbReference>
<dbReference type="STRING" id="1423738.FC84_GL001689"/>
<evidence type="ECO:0000256" key="2">
    <source>
        <dbReference type="ARBA" id="ARBA00022908"/>
    </source>
</evidence>
<dbReference type="PATRIC" id="fig|1423738.3.peg.1717"/>
<dbReference type="GO" id="GO:0015074">
    <property type="term" value="P:DNA integration"/>
    <property type="evidence" value="ECO:0007669"/>
    <property type="project" value="UniProtKB-KW"/>
</dbReference>
<dbReference type="GO" id="GO:0003677">
    <property type="term" value="F:DNA binding"/>
    <property type="evidence" value="ECO:0007669"/>
    <property type="project" value="UniProtKB-UniRule"/>
</dbReference>
<dbReference type="PANTHER" id="PTHR30349">
    <property type="entry name" value="PHAGE INTEGRASE-RELATED"/>
    <property type="match status" value="1"/>
</dbReference>
<reference evidence="8 9" key="1">
    <citation type="journal article" date="2015" name="Genome Announc.">
        <title>Expanding the biotechnology potential of lactobacilli through comparative genomics of 213 strains and associated genera.</title>
        <authorList>
            <person name="Sun Z."/>
            <person name="Harris H.M."/>
            <person name="McCann A."/>
            <person name="Guo C."/>
            <person name="Argimon S."/>
            <person name="Zhang W."/>
            <person name="Yang X."/>
            <person name="Jeffery I.B."/>
            <person name="Cooney J.C."/>
            <person name="Kagawa T.F."/>
            <person name="Liu W."/>
            <person name="Song Y."/>
            <person name="Salvetti E."/>
            <person name="Wrobel A."/>
            <person name="Rasinkangas P."/>
            <person name="Parkhill J."/>
            <person name="Rea M.C."/>
            <person name="O'Sullivan O."/>
            <person name="Ritari J."/>
            <person name="Douillard F.P."/>
            <person name="Paul Ross R."/>
            <person name="Yang R."/>
            <person name="Briner A.E."/>
            <person name="Felis G.E."/>
            <person name="de Vos W.M."/>
            <person name="Barrangou R."/>
            <person name="Klaenhammer T.R."/>
            <person name="Caufield P.W."/>
            <person name="Cui Y."/>
            <person name="Zhang H."/>
            <person name="O'Toole P.W."/>
        </authorList>
    </citation>
    <scope>NUCLEOTIDE SEQUENCE [LARGE SCALE GENOMIC DNA]</scope>
    <source>
        <strain evidence="8 9">DSM 20335</strain>
    </source>
</reference>
<name>A0A0R2BNN5_9LACO</name>
<feature type="domain" description="Tyr recombinase" evidence="6">
    <location>
        <begin position="164"/>
        <end position="353"/>
    </location>
</feature>
<dbReference type="Gene3D" id="1.10.150.130">
    <property type="match status" value="1"/>
</dbReference>
<dbReference type="RefSeq" id="WP_057755915.1">
    <property type="nucleotide sequence ID" value="NZ_AYYK01000004.1"/>
</dbReference>
<gene>
    <name evidence="8" type="ORF">FC84_GL001689</name>
</gene>
<dbReference type="CDD" id="cd01189">
    <property type="entry name" value="INT_ICEBs1_C_like"/>
    <property type="match status" value="1"/>
</dbReference>
<dbReference type="PANTHER" id="PTHR30349:SF64">
    <property type="entry name" value="PROPHAGE INTEGRASE INTD-RELATED"/>
    <property type="match status" value="1"/>
</dbReference>
<dbReference type="AlphaFoldDB" id="A0A0R2BNN5"/>
<evidence type="ECO:0000313" key="9">
    <source>
        <dbReference type="Proteomes" id="UP000051813"/>
    </source>
</evidence>
<keyword evidence="3 5" id="KW-0238">DNA-binding</keyword>
<dbReference type="Proteomes" id="UP000051813">
    <property type="component" value="Unassembled WGS sequence"/>
</dbReference>
<dbReference type="InterPro" id="IPR002104">
    <property type="entry name" value="Integrase_catalytic"/>
</dbReference>
<organism evidence="8 9">
    <name type="scientific">Lapidilactobacillus dextrinicus DSM 20335</name>
    <dbReference type="NCBI Taxonomy" id="1423738"/>
    <lineage>
        <taxon>Bacteria</taxon>
        <taxon>Bacillati</taxon>
        <taxon>Bacillota</taxon>
        <taxon>Bacilli</taxon>
        <taxon>Lactobacillales</taxon>
        <taxon>Lactobacillaceae</taxon>
        <taxon>Lapidilactobacillus</taxon>
    </lineage>
</organism>
<dbReference type="InterPro" id="IPR044068">
    <property type="entry name" value="CB"/>
</dbReference>
<proteinExistence type="inferred from homology"/>
<dbReference type="InterPro" id="IPR004107">
    <property type="entry name" value="Integrase_SAM-like_N"/>
</dbReference>
<dbReference type="PROSITE" id="PS51898">
    <property type="entry name" value="TYR_RECOMBINASE"/>
    <property type="match status" value="1"/>
</dbReference>
<dbReference type="Gene3D" id="1.10.443.10">
    <property type="entry name" value="Intergrase catalytic core"/>
    <property type="match status" value="1"/>
</dbReference>
<sequence length="365" mass="42188">MASFRKRGKKWEARISFKDKDGEFKTKSKGGFATKKEAQLFANENEVLAINGELSSTAPKLFSEYFKNWYEIYKEPTIRDRTKITYKNALMHLKKHFPTQTIEEISREDYQHFLNDFGADHSKSTISKLNSLYHACVRNAVYDGVIKRDFIQGTQIVYDPKRTWTIEYLSIDEIKSIVAYIVDNASHKYVSQYMILTALMTGMRPGEIGGLTWNNINFKDSTITIKRSWHDVKKQFEPLKNESSYRTIPVDKWLLDIIDGLPKDDPLNRVFVNQGAVPTSTAVNKSLRKILKHLNIERSGFHFHSCRHSHVAYLLSQGIDLYAISKRLGHNDMTITAQVYAYLIDEYKAKTDEQIIKALDGLRPN</sequence>
<keyword evidence="2" id="KW-0229">DNA integration</keyword>
<protein>
    <submittedName>
        <fullName evidence="8">Phage integrase</fullName>
    </submittedName>
</protein>
<dbReference type="InterPro" id="IPR050090">
    <property type="entry name" value="Tyrosine_recombinase_XerCD"/>
</dbReference>
<dbReference type="PROSITE" id="PS51900">
    <property type="entry name" value="CB"/>
    <property type="match status" value="1"/>
</dbReference>
<keyword evidence="9" id="KW-1185">Reference proteome</keyword>
<dbReference type="InterPro" id="IPR028259">
    <property type="entry name" value="AP2-like_int_N"/>
</dbReference>
<feature type="domain" description="Core-binding (CB)" evidence="7">
    <location>
        <begin position="60"/>
        <end position="141"/>
    </location>
</feature>
<accession>A0A0R2BNN5</accession>
<evidence type="ECO:0000256" key="4">
    <source>
        <dbReference type="ARBA" id="ARBA00023172"/>
    </source>
</evidence>
<evidence type="ECO:0000259" key="7">
    <source>
        <dbReference type="PROSITE" id="PS51900"/>
    </source>
</evidence>
<evidence type="ECO:0000256" key="5">
    <source>
        <dbReference type="PROSITE-ProRule" id="PRU01248"/>
    </source>
</evidence>
<evidence type="ECO:0000256" key="3">
    <source>
        <dbReference type="ARBA" id="ARBA00023125"/>
    </source>
</evidence>
<comment type="caution">
    <text evidence="8">The sequence shown here is derived from an EMBL/GenBank/DDBJ whole genome shotgun (WGS) entry which is preliminary data.</text>
</comment>
<keyword evidence="4" id="KW-0233">DNA recombination</keyword>
<dbReference type="Pfam" id="PF14659">
    <property type="entry name" value="Phage_int_SAM_3"/>
    <property type="match status" value="1"/>
</dbReference>
<comment type="similarity">
    <text evidence="1">Belongs to the 'phage' integrase family.</text>
</comment>
<dbReference type="InterPro" id="IPR013762">
    <property type="entry name" value="Integrase-like_cat_sf"/>
</dbReference>
<dbReference type="Pfam" id="PF14657">
    <property type="entry name" value="Arm-DNA-bind_4"/>
    <property type="match status" value="1"/>
</dbReference>
<evidence type="ECO:0000259" key="6">
    <source>
        <dbReference type="PROSITE" id="PS51898"/>
    </source>
</evidence>
<dbReference type="InterPro" id="IPR010998">
    <property type="entry name" value="Integrase_recombinase_N"/>
</dbReference>
<evidence type="ECO:0000256" key="1">
    <source>
        <dbReference type="ARBA" id="ARBA00008857"/>
    </source>
</evidence>
<dbReference type="SUPFAM" id="SSF56349">
    <property type="entry name" value="DNA breaking-rejoining enzymes"/>
    <property type="match status" value="1"/>
</dbReference>
<dbReference type="GO" id="GO:0006310">
    <property type="term" value="P:DNA recombination"/>
    <property type="evidence" value="ECO:0007669"/>
    <property type="project" value="UniProtKB-KW"/>
</dbReference>
<dbReference type="InterPro" id="IPR011010">
    <property type="entry name" value="DNA_brk_join_enz"/>
</dbReference>
<dbReference type="OrthoDB" id="9803188at2"/>
<evidence type="ECO:0000313" key="8">
    <source>
        <dbReference type="EMBL" id="KRM79508.1"/>
    </source>
</evidence>
<dbReference type="Pfam" id="PF00589">
    <property type="entry name" value="Phage_integrase"/>
    <property type="match status" value="1"/>
</dbReference>